<gene>
    <name evidence="2" type="ordered locus">Oweho_0266</name>
</gene>
<organism evidence="2 3">
    <name type="scientific">Owenweeksia hongkongensis (strain DSM 17368 / CIP 108786 / JCM 12287 / NRRL B-23963 / UST20020801)</name>
    <dbReference type="NCBI Taxonomy" id="926562"/>
    <lineage>
        <taxon>Bacteria</taxon>
        <taxon>Pseudomonadati</taxon>
        <taxon>Bacteroidota</taxon>
        <taxon>Flavobacteriia</taxon>
        <taxon>Flavobacteriales</taxon>
        <taxon>Owenweeksiaceae</taxon>
        <taxon>Owenweeksia</taxon>
    </lineage>
</organism>
<evidence type="ECO:0000256" key="1">
    <source>
        <dbReference type="SAM" id="SignalP"/>
    </source>
</evidence>
<dbReference type="Proteomes" id="UP000005631">
    <property type="component" value="Chromosome"/>
</dbReference>
<dbReference type="AlphaFoldDB" id="G8R7W5"/>
<feature type="signal peptide" evidence="1">
    <location>
        <begin position="1"/>
        <end position="19"/>
    </location>
</feature>
<sequence>MRISILAIFLISLSLNVFAQSKEIQTLQNCDSLSWGAYGGPRTSIINPVGKTAFMAGGQGAIVLNSQFALGGFGQGMTGSSEFDGVPNGYDNPLELSMGYGGIFLEYMPFRHKILHPSFSLPIGLGGASVQEVNSDSKISKTTLVAFTPRVGLDFNISKSAVVSLFAGYQFIKTNDDFMIADHDLSGWELGISVKLGKF</sequence>
<reference evidence="2 3" key="1">
    <citation type="journal article" date="2012" name="Stand. Genomic Sci.">
        <title>Genome sequence of the orange-pigmented seawater bacterium Owenweeksia hongkongensis type strain (UST20020801(T)).</title>
        <authorList>
            <person name="Riedel T."/>
            <person name="Held B."/>
            <person name="Nolan M."/>
            <person name="Lucas S."/>
            <person name="Lapidus A."/>
            <person name="Tice H."/>
            <person name="Del Rio T.G."/>
            <person name="Cheng J.F."/>
            <person name="Han C."/>
            <person name="Tapia R."/>
            <person name="Goodwin L.A."/>
            <person name="Pitluck S."/>
            <person name="Liolios K."/>
            <person name="Mavromatis K."/>
            <person name="Pagani I."/>
            <person name="Ivanova N."/>
            <person name="Mikhailova N."/>
            <person name="Pati A."/>
            <person name="Chen A."/>
            <person name="Palaniappan K."/>
            <person name="Rohde M."/>
            <person name="Tindall B.J."/>
            <person name="Detter J.C."/>
            <person name="Goker M."/>
            <person name="Woyke T."/>
            <person name="Bristow J."/>
            <person name="Eisen J.A."/>
            <person name="Markowitz V."/>
            <person name="Hugenholtz P."/>
            <person name="Klenk H.P."/>
            <person name="Kyrpides N.C."/>
        </authorList>
    </citation>
    <scope>NUCLEOTIDE SEQUENCE</scope>
    <source>
        <strain evidence="3">DSM 17368 / JCM 12287 / NRRL B-23963</strain>
    </source>
</reference>
<feature type="chain" id="PRO_5003514447" description="Outer membrane protein beta-barrel domain-containing protein" evidence="1">
    <location>
        <begin position="20"/>
        <end position="199"/>
    </location>
</feature>
<evidence type="ECO:0000313" key="2">
    <source>
        <dbReference type="EMBL" id="AEV31288.1"/>
    </source>
</evidence>
<dbReference type="HOGENOM" id="CLU_1371028_0_0_10"/>
<dbReference type="EMBL" id="CP003156">
    <property type="protein sequence ID" value="AEV31288.1"/>
    <property type="molecule type" value="Genomic_DNA"/>
</dbReference>
<name>G8R7W5_OWEHD</name>
<evidence type="ECO:0000313" key="3">
    <source>
        <dbReference type="Proteomes" id="UP000005631"/>
    </source>
</evidence>
<dbReference type="OrthoDB" id="1122635at2"/>
<dbReference type="RefSeq" id="WP_014200649.1">
    <property type="nucleotide sequence ID" value="NC_016599.1"/>
</dbReference>
<dbReference type="STRING" id="926562.Oweho_0266"/>
<accession>G8R7W5</accession>
<dbReference type="KEGG" id="oho:Oweho_0266"/>
<evidence type="ECO:0008006" key="4">
    <source>
        <dbReference type="Google" id="ProtNLM"/>
    </source>
</evidence>
<keyword evidence="3" id="KW-1185">Reference proteome</keyword>
<protein>
    <recommendedName>
        <fullName evidence="4">Outer membrane protein beta-barrel domain-containing protein</fullName>
    </recommendedName>
</protein>
<keyword evidence="1" id="KW-0732">Signal</keyword>
<proteinExistence type="predicted"/>